<keyword evidence="4 12" id="KW-0349">Heme</keyword>
<dbReference type="PANTHER" id="PTHR24303">
    <property type="entry name" value="HEME-BINDING MONOOXYGENASE FAMILY"/>
    <property type="match status" value="1"/>
</dbReference>
<keyword evidence="11" id="KW-0472">Membrane</keyword>
<dbReference type="PROSITE" id="PS00086">
    <property type="entry name" value="CYTOCHROME_P450"/>
    <property type="match status" value="1"/>
</dbReference>
<evidence type="ECO:0000313" key="15">
    <source>
        <dbReference type="Proteomes" id="UP001344447"/>
    </source>
</evidence>
<dbReference type="GO" id="GO:0020037">
    <property type="term" value="F:heme binding"/>
    <property type="evidence" value="ECO:0007669"/>
    <property type="project" value="InterPro"/>
</dbReference>
<dbReference type="EMBL" id="JAVFKY010000006">
    <property type="protein sequence ID" value="KAK5575265.1"/>
    <property type="molecule type" value="Genomic_DNA"/>
</dbReference>
<evidence type="ECO:0000256" key="8">
    <source>
        <dbReference type="ARBA" id="ARBA00023002"/>
    </source>
</evidence>
<dbReference type="PRINTS" id="PR00463">
    <property type="entry name" value="EP450I"/>
</dbReference>
<dbReference type="InterPro" id="IPR017972">
    <property type="entry name" value="Cyt_P450_CS"/>
</dbReference>
<evidence type="ECO:0000256" key="6">
    <source>
        <dbReference type="ARBA" id="ARBA00022723"/>
    </source>
</evidence>
<dbReference type="AlphaFoldDB" id="A0AAN7TZG5"/>
<keyword evidence="10 13" id="KW-0503">Monooxygenase</keyword>
<dbReference type="InterPro" id="IPR001128">
    <property type="entry name" value="Cyt_P450"/>
</dbReference>
<dbReference type="PANTHER" id="PTHR24303:SF31">
    <property type="entry name" value="CYTOCHROME P450 307A1-RELATED"/>
    <property type="match status" value="1"/>
</dbReference>
<gene>
    <name evidence="14" type="ORF">RB653_010522</name>
</gene>
<name>A0AAN7TZG5_9MYCE</name>
<keyword evidence="8 13" id="KW-0560">Oxidoreductase</keyword>
<reference evidence="14 15" key="1">
    <citation type="submission" date="2023-11" db="EMBL/GenBank/DDBJ databases">
        <title>Dfirmibasis_genome.</title>
        <authorList>
            <person name="Edelbroek B."/>
            <person name="Kjellin J."/>
            <person name="Jerlstrom-Hultqvist J."/>
            <person name="Soderbom F."/>
        </authorList>
    </citation>
    <scope>NUCLEOTIDE SEQUENCE [LARGE SCALE GENOMIC DNA]</scope>
    <source>
        <strain evidence="14 15">TNS-C-14</strain>
    </source>
</reference>
<keyword evidence="9 12" id="KW-0408">Iron</keyword>
<keyword evidence="7" id="KW-1133">Transmembrane helix</keyword>
<feature type="binding site" description="axial binding residue" evidence="12">
    <location>
        <position position="412"/>
    </location>
    <ligand>
        <name>heme</name>
        <dbReference type="ChEBI" id="CHEBI:30413"/>
    </ligand>
    <ligandPart>
        <name>Fe</name>
        <dbReference type="ChEBI" id="CHEBI:18248"/>
    </ligandPart>
</feature>
<dbReference type="PRINTS" id="PR00385">
    <property type="entry name" value="P450"/>
</dbReference>
<protein>
    <recommendedName>
        <fullName evidence="16">Cytochrome P450</fullName>
    </recommendedName>
</protein>
<dbReference type="Gene3D" id="1.10.630.10">
    <property type="entry name" value="Cytochrome P450"/>
    <property type="match status" value="1"/>
</dbReference>
<dbReference type="InterPro" id="IPR002401">
    <property type="entry name" value="Cyt_P450_E_grp-I"/>
</dbReference>
<dbReference type="FunFam" id="1.10.630.10:FF:000068">
    <property type="entry name" value="Probable cytochrome P450 508A2"/>
    <property type="match status" value="1"/>
</dbReference>
<comment type="similarity">
    <text evidence="3 13">Belongs to the cytochrome P450 family.</text>
</comment>
<dbReference type="Proteomes" id="UP001344447">
    <property type="component" value="Unassembled WGS sequence"/>
</dbReference>
<dbReference type="GO" id="GO:0016705">
    <property type="term" value="F:oxidoreductase activity, acting on paired donors, with incorporation or reduction of molecular oxygen"/>
    <property type="evidence" value="ECO:0007669"/>
    <property type="project" value="InterPro"/>
</dbReference>
<evidence type="ECO:0000256" key="4">
    <source>
        <dbReference type="ARBA" id="ARBA00022617"/>
    </source>
</evidence>
<evidence type="ECO:0000256" key="12">
    <source>
        <dbReference type="PIRSR" id="PIRSR602401-1"/>
    </source>
</evidence>
<evidence type="ECO:0008006" key="16">
    <source>
        <dbReference type="Google" id="ProtNLM"/>
    </source>
</evidence>
<proteinExistence type="inferred from homology"/>
<sequence length="467" mass="54470">MEILKIILFLFIFYIIHNTVWPIPIPILGNLYQLTSGLPHRDLTKLSETYGGMYRFWFADMYTIVLSDPILIREMFVNYGDYFLDRPKLPSMRHSTHYHGIATSSGEYWVKIRDLINRAMRKTNLKLIYDSLDQQVDILINSMNLIEKEGQKFDPRLSFKKFTMAAMYKFIFNEELNFNEEISELIEPIEQVFKDLGTGSLFDVLSISRPIYYQWIEYTDKSYPKILNFLKKKYTEHLKAYNPEIQKDLLDLLIKEYGTGSDDDILTIVATINDLFLAGTDTSSASLEYMVMMLVNYPEVQEKVHNEIKLTVNGRSKVQLSDRQFTPYTVSFIKETLRYKPPSAVGVPRTASQNIMIGDKFIPKDAQIFINYYGLSRNQEYFDNPEQFDPSRFMKSESNIGYLPFSIGSRNCVGQNFALDEMYIALSNIILNFKFKSIDGEQIDETEMYGVTLRCKNRFGVSIEKRI</sequence>
<dbReference type="GO" id="GO:0016020">
    <property type="term" value="C:membrane"/>
    <property type="evidence" value="ECO:0007669"/>
    <property type="project" value="UniProtKB-SubCell"/>
</dbReference>
<evidence type="ECO:0000256" key="7">
    <source>
        <dbReference type="ARBA" id="ARBA00022989"/>
    </source>
</evidence>
<comment type="subcellular location">
    <subcellularLocation>
        <location evidence="2">Membrane</location>
        <topology evidence="2">Single-pass membrane protein</topology>
    </subcellularLocation>
</comment>
<accession>A0AAN7TZG5</accession>
<evidence type="ECO:0000256" key="13">
    <source>
        <dbReference type="RuleBase" id="RU000461"/>
    </source>
</evidence>
<organism evidence="14 15">
    <name type="scientific">Dictyostelium firmibasis</name>
    <dbReference type="NCBI Taxonomy" id="79012"/>
    <lineage>
        <taxon>Eukaryota</taxon>
        <taxon>Amoebozoa</taxon>
        <taxon>Evosea</taxon>
        <taxon>Eumycetozoa</taxon>
        <taxon>Dictyostelia</taxon>
        <taxon>Dictyosteliales</taxon>
        <taxon>Dictyosteliaceae</taxon>
        <taxon>Dictyostelium</taxon>
    </lineage>
</organism>
<evidence type="ECO:0000256" key="11">
    <source>
        <dbReference type="ARBA" id="ARBA00023136"/>
    </source>
</evidence>
<dbReference type="GO" id="GO:0005506">
    <property type="term" value="F:iron ion binding"/>
    <property type="evidence" value="ECO:0007669"/>
    <property type="project" value="InterPro"/>
</dbReference>
<evidence type="ECO:0000256" key="9">
    <source>
        <dbReference type="ARBA" id="ARBA00023004"/>
    </source>
</evidence>
<dbReference type="SUPFAM" id="SSF48264">
    <property type="entry name" value="Cytochrome P450"/>
    <property type="match status" value="1"/>
</dbReference>
<evidence type="ECO:0000256" key="5">
    <source>
        <dbReference type="ARBA" id="ARBA00022692"/>
    </source>
</evidence>
<dbReference type="InterPro" id="IPR036396">
    <property type="entry name" value="Cyt_P450_sf"/>
</dbReference>
<keyword evidence="6 12" id="KW-0479">Metal-binding</keyword>
<dbReference type="Pfam" id="PF00067">
    <property type="entry name" value="p450"/>
    <property type="match status" value="1"/>
</dbReference>
<comment type="cofactor">
    <cofactor evidence="1 12">
        <name>heme</name>
        <dbReference type="ChEBI" id="CHEBI:30413"/>
    </cofactor>
</comment>
<keyword evidence="5" id="KW-0812">Transmembrane</keyword>
<evidence type="ECO:0000256" key="3">
    <source>
        <dbReference type="ARBA" id="ARBA00010617"/>
    </source>
</evidence>
<evidence type="ECO:0000313" key="14">
    <source>
        <dbReference type="EMBL" id="KAK5575265.1"/>
    </source>
</evidence>
<dbReference type="CDD" id="cd20617">
    <property type="entry name" value="CYP1_2-like"/>
    <property type="match status" value="1"/>
</dbReference>
<dbReference type="GO" id="GO:0004497">
    <property type="term" value="F:monooxygenase activity"/>
    <property type="evidence" value="ECO:0007669"/>
    <property type="project" value="UniProtKB-KW"/>
</dbReference>
<evidence type="ECO:0000256" key="1">
    <source>
        <dbReference type="ARBA" id="ARBA00001971"/>
    </source>
</evidence>
<evidence type="ECO:0000256" key="10">
    <source>
        <dbReference type="ARBA" id="ARBA00023033"/>
    </source>
</evidence>
<comment type="caution">
    <text evidence="14">The sequence shown here is derived from an EMBL/GenBank/DDBJ whole genome shotgun (WGS) entry which is preliminary data.</text>
</comment>
<keyword evidence="15" id="KW-1185">Reference proteome</keyword>
<evidence type="ECO:0000256" key="2">
    <source>
        <dbReference type="ARBA" id="ARBA00004167"/>
    </source>
</evidence>